<proteinExistence type="predicted"/>
<gene>
    <name evidence="1" type="ORF">CK203_096371</name>
</gene>
<comment type="caution">
    <text evidence="1">The sequence shown here is derived from an EMBL/GenBank/DDBJ whole genome shotgun (WGS) entry which is preliminary data.</text>
</comment>
<organism evidence="1 2">
    <name type="scientific">Vitis vinifera</name>
    <name type="common">Grape</name>
    <dbReference type="NCBI Taxonomy" id="29760"/>
    <lineage>
        <taxon>Eukaryota</taxon>
        <taxon>Viridiplantae</taxon>
        <taxon>Streptophyta</taxon>
        <taxon>Embryophyta</taxon>
        <taxon>Tracheophyta</taxon>
        <taxon>Spermatophyta</taxon>
        <taxon>Magnoliopsida</taxon>
        <taxon>eudicotyledons</taxon>
        <taxon>Gunneridae</taxon>
        <taxon>Pentapetalae</taxon>
        <taxon>rosids</taxon>
        <taxon>Vitales</taxon>
        <taxon>Vitaceae</taxon>
        <taxon>Viteae</taxon>
        <taxon>Vitis</taxon>
    </lineage>
</organism>
<evidence type="ECO:0000313" key="2">
    <source>
        <dbReference type="Proteomes" id="UP000288805"/>
    </source>
</evidence>
<accession>A0A438FIG8</accession>
<dbReference type="Proteomes" id="UP000288805">
    <property type="component" value="Unassembled WGS sequence"/>
</dbReference>
<dbReference type="AlphaFoldDB" id="A0A438FIG8"/>
<name>A0A438FIG8_VITVI</name>
<protein>
    <submittedName>
        <fullName evidence="1">Uncharacterized protein</fullName>
    </submittedName>
</protein>
<evidence type="ECO:0000313" key="1">
    <source>
        <dbReference type="EMBL" id="RVW59752.1"/>
    </source>
</evidence>
<reference evidence="1 2" key="1">
    <citation type="journal article" date="2018" name="PLoS Genet.">
        <title>Population sequencing reveals clonal diversity and ancestral inbreeding in the grapevine cultivar Chardonnay.</title>
        <authorList>
            <person name="Roach M.J."/>
            <person name="Johnson D.L."/>
            <person name="Bohlmann J."/>
            <person name="van Vuuren H.J."/>
            <person name="Jones S.J."/>
            <person name="Pretorius I.S."/>
            <person name="Schmidt S.A."/>
            <person name="Borneman A.R."/>
        </authorList>
    </citation>
    <scope>NUCLEOTIDE SEQUENCE [LARGE SCALE GENOMIC DNA]</scope>
    <source>
        <strain evidence="2">cv. Chardonnay</strain>
        <tissue evidence="1">Leaf</tissue>
    </source>
</reference>
<sequence>MGRFKKKKKEKEEGSTYWSLGGEILVRSSGGKDTKELEKRAIATKAAQTIFKGELSDRSLVSWNSFNGYDQKATLLYERMMLESNLKPDIVTFANVVPAYASLANIRRIQSNHTFTPKEEISLDITVLEAPPNIIIPSDVPNILLNFGAVQTWAIYGQFIHPTYQYFLVMEHHDQMLIVRALRPFDEIGHVIDRGENSVKSVRKTSGAHVEIDDAKTDQIIKKGK</sequence>
<dbReference type="EMBL" id="QGNW01000878">
    <property type="protein sequence ID" value="RVW59752.1"/>
    <property type="molecule type" value="Genomic_DNA"/>
</dbReference>